<protein>
    <submittedName>
        <fullName evidence="2">DUF3053 domain-containing protein</fullName>
    </submittedName>
</protein>
<dbReference type="Pfam" id="PF11254">
    <property type="entry name" value="DUF3053"/>
    <property type="match status" value="1"/>
</dbReference>
<organism evidence="2 3">
    <name type="scientific">Serratia sp. (strain ATCC 39006)</name>
    <name type="common">Prodigiosinella confusarubida</name>
    <dbReference type="NCBI Taxonomy" id="104623"/>
    <lineage>
        <taxon>Bacteria</taxon>
        <taxon>Pseudomonadati</taxon>
        <taxon>Pseudomonadota</taxon>
        <taxon>Gammaproteobacteria</taxon>
        <taxon>Enterobacterales</taxon>
        <taxon>Pectobacteriaceae</taxon>
        <taxon>Prodigiosinella</taxon>
    </lineage>
</organism>
<dbReference type="Proteomes" id="UP000017700">
    <property type="component" value="Chromosome"/>
</dbReference>
<dbReference type="AlphaFoldDB" id="A0A2I5T212"/>
<keyword evidence="3" id="KW-1185">Reference proteome</keyword>
<reference evidence="2" key="4">
    <citation type="submission" date="2017-11" db="EMBL/GenBank/DDBJ databases">
        <title>Complete genome sequence of Serratia sp. ATCC 39006.</title>
        <authorList>
            <person name="Hampton H.G."/>
            <person name="Jackson S.A."/>
            <person name="Jauregui R."/>
            <person name="Poulter G.T.M."/>
            <person name="Salmond G.P.C."/>
            <person name="Fineran P.C."/>
        </authorList>
    </citation>
    <scope>NUCLEOTIDE SEQUENCE</scope>
    <source>
        <strain evidence="2">ATCC 39006</strain>
    </source>
</reference>
<evidence type="ECO:0000313" key="4">
    <source>
        <dbReference type="Proteomes" id="UP000233778"/>
    </source>
</evidence>
<evidence type="ECO:0000313" key="3">
    <source>
        <dbReference type="Proteomes" id="UP000017700"/>
    </source>
</evidence>
<dbReference type="STRING" id="104623.Ser39006_00672"/>
<proteinExistence type="predicted"/>
<sequence>MLADYRSRWLLPVIMFFMALQLTACGDKDKEQRQAFTAFLQSIQPQEERQLPVLTEQQKQSFGHYVQDYAVLTTFNRQLQQVVAGSLKPMLEQVSHIRVPQDYISQRNNLRQLIGALNLLGQQSLNAKTQADNARQALKQPEDLKLVYDKLYNRVVVKPATAMISIVPDSVSFIQSLIKVGDYLQSQGNQVVFNDSNVQFHTQQQVDQYNGMVSDLATQQQNLVNALKGQHLIAGH</sequence>
<dbReference type="EMBL" id="CP025084">
    <property type="protein sequence ID" value="AUH02914.1"/>
    <property type="molecule type" value="Genomic_DNA"/>
</dbReference>
<dbReference type="Proteomes" id="UP000233778">
    <property type="component" value="Chromosome"/>
</dbReference>
<dbReference type="KEGG" id="serq:CWC46_01420"/>
<reference evidence="2 3" key="1">
    <citation type="journal article" date="2013" name="Genome Announc.">
        <title>Draft genome sequence of Serratia sp. strain ATCC 39006, a model bacterium for analysis of the biosynthesis and regulation of prodigiosin, a carbapenem, and gas vesicles.</title>
        <authorList>
            <person name="Fineran P.C."/>
            <person name="Iglesias Cans M.C."/>
            <person name="Ramsay J.P."/>
            <person name="Wilf N.M."/>
            <person name="Cossyleon D."/>
            <person name="McNeil M.B."/>
            <person name="Williamson N.R."/>
            <person name="Monson R.E."/>
            <person name="Becher S.A."/>
            <person name="Stanton J.A."/>
            <person name="Brugger K."/>
            <person name="Brown S.D."/>
            <person name="Salmond G.P."/>
        </authorList>
    </citation>
    <scope>NUCLEOTIDE SEQUENCE [LARGE SCALE GENOMIC DNA]</scope>
    <source>
        <strain evidence="2">ATCC 39006</strain>
        <strain evidence="3">ATCC 39006 / SC 11482</strain>
    </source>
</reference>
<evidence type="ECO:0000313" key="1">
    <source>
        <dbReference type="EMBL" id="AUG98599.1"/>
    </source>
</evidence>
<dbReference type="EMBL" id="CP025085">
    <property type="protein sequence ID" value="AUG98599.1"/>
    <property type="molecule type" value="Genomic_DNA"/>
</dbReference>
<accession>A0A2I5T212</accession>
<reference evidence="2" key="2">
    <citation type="submission" date="2013-09" db="EMBL/GenBank/DDBJ databases">
        <authorList>
            <person name="Wang G."/>
            <person name="Yang Y."/>
            <person name="Su Y."/>
        </authorList>
    </citation>
    <scope>NUCLEOTIDE SEQUENCE</scope>
    <source>
        <strain evidence="2">ATCC 39006</strain>
    </source>
</reference>
<reference evidence="1 4" key="3">
    <citation type="submission" date="2017-11" db="EMBL/GenBank/DDBJ databases">
        <title>Complete genome sequence of Serratia sp. ATCC 39006 LacA.</title>
        <authorList>
            <person name="Hampton H.G."/>
            <person name="Jackson S.A."/>
            <person name="Jauregui R."/>
            <person name="Poulter G.T.M."/>
            <person name="Salmond G.P.C."/>
            <person name="Fineran P.C."/>
        </authorList>
    </citation>
    <scope>NUCLEOTIDE SEQUENCE [LARGE SCALE GENOMIC DNA]</scope>
    <source>
        <strain evidence="1 4">ATCC 39006</strain>
    </source>
</reference>
<dbReference type="KEGG" id="sera:Ser39006_001420"/>
<gene>
    <name evidence="1" type="ORF">CWC46_01420</name>
    <name evidence="2" type="ORF">Ser39006_001420</name>
</gene>
<dbReference type="OrthoDB" id="8821151at2"/>
<dbReference type="InterPro" id="IPR021413">
    <property type="entry name" value="DUF3053"/>
</dbReference>
<evidence type="ECO:0000313" key="2">
    <source>
        <dbReference type="EMBL" id="AUH02914.1"/>
    </source>
</evidence>
<name>A0A2I5T212_SERS3</name>
<dbReference type="RefSeq" id="WP_021013947.1">
    <property type="nucleotide sequence ID" value="NZ_CP025084.1"/>
</dbReference>